<dbReference type="EMBL" id="CAWYQH010000024">
    <property type="protein sequence ID" value="CAK8675889.1"/>
    <property type="molecule type" value="Genomic_DNA"/>
</dbReference>
<organism evidence="1 2">
    <name type="scientific">Clavelina lepadiformis</name>
    <name type="common">Light-bulb sea squirt</name>
    <name type="synonym">Ascidia lepadiformis</name>
    <dbReference type="NCBI Taxonomy" id="159417"/>
    <lineage>
        <taxon>Eukaryota</taxon>
        <taxon>Metazoa</taxon>
        <taxon>Chordata</taxon>
        <taxon>Tunicata</taxon>
        <taxon>Ascidiacea</taxon>
        <taxon>Aplousobranchia</taxon>
        <taxon>Clavelinidae</taxon>
        <taxon>Clavelina</taxon>
    </lineage>
</organism>
<protein>
    <submittedName>
        <fullName evidence="1">Uncharacterized protein</fullName>
    </submittedName>
</protein>
<name>A0ABP0FBS2_CLALP</name>
<reference evidence="1 2" key="1">
    <citation type="submission" date="2024-02" db="EMBL/GenBank/DDBJ databases">
        <authorList>
            <person name="Daric V."/>
            <person name="Darras S."/>
        </authorList>
    </citation>
    <scope>NUCLEOTIDE SEQUENCE [LARGE SCALE GENOMIC DNA]</scope>
</reference>
<comment type="caution">
    <text evidence="1">The sequence shown here is derived from an EMBL/GenBank/DDBJ whole genome shotgun (WGS) entry which is preliminary data.</text>
</comment>
<evidence type="ECO:0000313" key="1">
    <source>
        <dbReference type="EMBL" id="CAK8675889.1"/>
    </source>
</evidence>
<accession>A0ABP0FBS2</accession>
<sequence>MVASSALRQRRENVLASTNSHHECELAIESDQSVSSENTRQTTTLTPSGCPVLADCGDQDQDTAGSTLLKTQITNDALLLAEVTECVNDMIVKISSAERFATILLEEIMTDFRPDFLKASSNDKVEISQLQNQEVTVSKECGEIQLSDETSLTDASDCISDVIDNVISDKEKATVISTEDQQVTTQKKCEETELIDETLLADVTDCVNDIINAISSNEKFTINCPESLELPKEIEKNDKESVLQTTSDATTEASELQNQAFTTSNQYGQTSQAETSNDVSAELIGEYVNDVDRAISSSNNVEVTQLKETNGDIGRTAFGSHLDVTIVDHQLQSNEDHIDDDNVGHLPENILDKKQLAIESDQSVSLENTRQTTTLTPSGCPVLADCGDQDQDTAGSTLLKTQITNDALLLAEVTECVNDMIVTISSAERFATILLEEIMTDFRPDFLKASSNDKVEISQLQNQQVTVSKESGEIQLSDETLLTDASDCINDVIDDVISDKEKATVISTEDQLVTTQKKCGETELTDEILLADVTDCVNDMLNAISSNEKLTITCPESREFPKEIEKNDKESVLQTTFDATTEVSELQNQAFTTSNQRGQTSQAETSNDVSAEVIGEYVNDVDRAISSSNNVEVTQLKETNGDIRRNVLGSHLDATIVDHQLQSNEDHIDDDNVSHFPDNILDDKTKYALRNQIVVLVFGLRRVYGGQKFDNDYSLLEPRLQTLLL</sequence>
<proteinExistence type="predicted"/>
<dbReference type="Proteomes" id="UP001642483">
    <property type="component" value="Unassembled WGS sequence"/>
</dbReference>
<keyword evidence="2" id="KW-1185">Reference proteome</keyword>
<evidence type="ECO:0000313" key="2">
    <source>
        <dbReference type="Proteomes" id="UP001642483"/>
    </source>
</evidence>
<gene>
    <name evidence="1" type="ORF">CVLEPA_LOCUS5414</name>
</gene>